<dbReference type="InterPro" id="IPR003125">
    <property type="entry name" value="WSN"/>
</dbReference>
<dbReference type="Proteomes" id="UP000483820">
    <property type="component" value="Chromosome III"/>
</dbReference>
<protein>
    <recommendedName>
        <fullName evidence="5">Domain of unknown function WSN domain-containing protein</fullName>
    </recommendedName>
</protein>
<dbReference type="GeneID" id="9815846"/>
<dbReference type="CTD" id="9815846"/>
<keyword evidence="3" id="KW-0472">Membrane</keyword>
<dbReference type="EMBL" id="WUAV01000003">
    <property type="protein sequence ID" value="KAF1763541.1"/>
    <property type="molecule type" value="Genomic_DNA"/>
</dbReference>
<dbReference type="RefSeq" id="XP_053588264.1">
    <property type="nucleotide sequence ID" value="XM_053728687.1"/>
</dbReference>
<keyword evidence="1" id="KW-0175">Coiled coil</keyword>
<dbReference type="PANTHER" id="PTHR31227">
    <property type="entry name" value="PROTEIN CBG15697"/>
    <property type="match status" value="1"/>
</dbReference>
<dbReference type="SMART" id="SM00453">
    <property type="entry name" value="WSN"/>
    <property type="match status" value="1"/>
</dbReference>
<evidence type="ECO:0000313" key="6">
    <source>
        <dbReference type="EMBL" id="KAF1763541.1"/>
    </source>
</evidence>
<feature type="signal peptide" evidence="4">
    <location>
        <begin position="1"/>
        <end position="26"/>
    </location>
</feature>
<feature type="compositionally biased region" description="Pro residues" evidence="2">
    <location>
        <begin position="826"/>
        <end position="835"/>
    </location>
</feature>
<keyword evidence="3" id="KW-1133">Transmembrane helix</keyword>
<dbReference type="AlphaFoldDB" id="A0A6A5H9N8"/>
<feature type="region of interest" description="Disordered" evidence="2">
    <location>
        <begin position="787"/>
        <end position="1045"/>
    </location>
</feature>
<keyword evidence="4" id="KW-0732">Signal</keyword>
<keyword evidence="3" id="KW-0812">Transmembrane</keyword>
<dbReference type="KEGG" id="crq:GCK72_011807"/>
<feature type="compositionally biased region" description="Basic and acidic residues" evidence="2">
    <location>
        <begin position="836"/>
        <end position="882"/>
    </location>
</feature>
<evidence type="ECO:0000256" key="1">
    <source>
        <dbReference type="SAM" id="Coils"/>
    </source>
</evidence>
<evidence type="ECO:0000313" key="7">
    <source>
        <dbReference type="Proteomes" id="UP000483820"/>
    </source>
</evidence>
<feature type="compositionally biased region" description="Pro residues" evidence="2">
    <location>
        <begin position="905"/>
        <end position="920"/>
    </location>
</feature>
<evidence type="ECO:0000256" key="3">
    <source>
        <dbReference type="SAM" id="Phobius"/>
    </source>
</evidence>
<comment type="caution">
    <text evidence="6">The sequence shown here is derived from an EMBL/GenBank/DDBJ whole genome shotgun (WGS) entry which is preliminary data.</text>
</comment>
<feature type="compositionally biased region" description="Basic and acidic residues" evidence="2">
    <location>
        <begin position="1003"/>
        <end position="1022"/>
    </location>
</feature>
<feature type="transmembrane region" description="Helical" evidence="3">
    <location>
        <begin position="745"/>
        <end position="769"/>
    </location>
</feature>
<feature type="compositionally biased region" description="Polar residues" evidence="2">
    <location>
        <begin position="982"/>
        <end position="1002"/>
    </location>
</feature>
<feature type="coiled-coil region" evidence="1">
    <location>
        <begin position="185"/>
        <end position="212"/>
    </location>
</feature>
<feature type="chain" id="PRO_5025359098" description="Domain of unknown function WSN domain-containing protein" evidence="4">
    <location>
        <begin position="27"/>
        <end position="1045"/>
    </location>
</feature>
<dbReference type="PANTHER" id="PTHR31227:SF1">
    <property type="entry name" value="DOMAIN OF UNKNOWN FUNCTION WSN DOMAIN-CONTAINING PROTEIN"/>
    <property type="match status" value="1"/>
</dbReference>
<accession>A0A6A5H9N8</accession>
<evidence type="ECO:0000256" key="2">
    <source>
        <dbReference type="SAM" id="MobiDB-lite"/>
    </source>
</evidence>
<gene>
    <name evidence="6" type="ORF">GCK72_011807</name>
</gene>
<evidence type="ECO:0000256" key="4">
    <source>
        <dbReference type="SAM" id="SignalP"/>
    </source>
</evidence>
<feature type="compositionally biased region" description="Basic residues" evidence="2">
    <location>
        <begin position="1034"/>
        <end position="1045"/>
    </location>
</feature>
<reference evidence="6 7" key="1">
    <citation type="submission" date="2019-12" db="EMBL/GenBank/DDBJ databases">
        <title>Chromosome-level assembly of the Caenorhabditis remanei genome.</title>
        <authorList>
            <person name="Teterina A.A."/>
            <person name="Willis J.H."/>
            <person name="Phillips P.C."/>
        </authorList>
    </citation>
    <scope>NUCLEOTIDE SEQUENCE [LARGE SCALE GENOMIC DNA]</scope>
    <source>
        <strain evidence="6 7">PX506</strain>
        <tissue evidence="6">Whole organism</tissue>
    </source>
</reference>
<evidence type="ECO:0000259" key="5">
    <source>
        <dbReference type="SMART" id="SM00453"/>
    </source>
</evidence>
<organism evidence="6 7">
    <name type="scientific">Caenorhabditis remanei</name>
    <name type="common">Caenorhabditis vulgaris</name>
    <dbReference type="NCBI Taxonomy" id="31234"/>
    <lineage>
        <taxon>Eukaryota</taxon>
        <taxon>Metazoa</taxon>
        <taxon>Ecdysozoa</taxon>
        <taxon>Nematoda</taxon>
        <taxon>Chromadorea</taxon>
        <taxon>Rhabditida</taxon>
        <taxon>Rhabditina</taxon>
        <taxon>Rhabditomorpha</taxon>
        <taxon>Rhabditoidea</taxon>
        <taxon>Rhabditidae</taxon>
        <taxon>Peloderinae</taxon>
        <taxon>Caenorhabditis</taxon>
    </lineage>
</organism>
<feature type="compositionally biased region" description="Basic and acidic residues" evidence="2">
    <location>
        <begin position="934"/>
        <end position="970"/>
    </location>
</feature>
<name>A0A6A5H9N8_CAERE</name>
<proteinExistence type="predicted"/>
<dbReference type="Pfam" id="PF02206">
    <property type="entry name" value="WSN"/>
    <property type="match status" value="1"/>
</dbReference>
<feature type="domain" description="Domain of unknown function WSN" evidence="5">
    <location>
        <begin position="60"/>
        <end position="127"/>
    </location>
</feature>
<feature type="compositionally biased region" description="Polar residues" evidence="2">
    <location>
        <begin position="883"/>
        <end position="895"/>
    </location>
</feature>
<sequence>MREKLMMIAAVLLISILTANLNTASAKNVPENVDKLVSYFNNLAFSSDVQFVRADRPIYEDPMTVIENLRGVARIVAAITLQNGLSDGSISIENATVELMNFDIPLSDLKKFDKKKMDDFVDKLVEMKNKMSNGSEKAEDAFIKLHEIREQWREHSVKMKDFPKNLSALEGLKKWNTDVFKKVDIDKVSNMKKESEKDYKALETALTALMSEISSLTKPFDTVPAEALLRNLSHLEEFVDIMGQLNTDPFIALNGFTRLKKYFGDNSKVVGEIPIGGGDRQDSKMLDAISKSLLAIHKKDARLVTTGFINGFNDLGQLEKDLENPWILTVLDPLYNLNGTKSVTRFKSPIEKFHESWNSLTVNDHYRAVKKILKIQFMFEEVSIQNALDFGATVASKLDSCQTLRKQDTTFLKTAASNIQNIYSKVMALHNLQKISGNYSIFLKQNMIAETINYLKENLDNLKKDINWKTTVEEITNEISTESAQAIIDYTTHLNCLIKLEGPFKEVATASRVFKTMRSLNISAELAANFKKVSSAMAVSIEKVPEILAAGKMIKEDQSSEVRELKKMLLLRNHSRTFGHVSMLLQTVKLAISKDTSIFNTFVNDGEQIAEVSKLKEFQSTRQEILEFIKNAIAWKNGMKVNQSSRLYAYGHHLAALSNLNDVDLHTEMLLEIVEKLEDSGDATIKKKCENLMMSLRKMSGMELKFSKYSSELKEMPRDMMDMLRIFSTPTNEPPEKVDHVGISIFWITLICVGALVFVAAIYFCFFDWRFPIYKLRQMFKKPVMKTAREGKPPPGGFPNQQKSVGPDGREIREKRKKKDDSDYEMPPPPPPPPTAKDDKAPPTKDNAVPEKKNVSDGKKKPSVTDKKEDTKMVVEKVDETKTPPNASAPGSSTLPSTSKADTPSSPPPPSKPIPKPPAAPSKVNLPPLATKKATGERTRDSGDVKTRTTQEKTRPTSTKDEESTNEEKNKKNKKKVDTLAADTTSSTNLVKTRSADTQKFTVDNRKTLDEVPNPEWDKKFEPPNTSEPPPPLPHKKEKAKKAEK</sequence>